<evidence type="ECO:0000313" key="3">
    <source>
        <dbReference type="Proteomes" id="UP000696931"/>
    </source>
</evidence>
<sequence length="184" mass="19982">MRKIVLTYGLISGGILAATFLVSLQFHDAIGFENGMVVGYTSMVLAFLLIYFGVRSYRETLPGARVGFGKALGVGLLIAFVASCCYVATWEAIYFGTKSDYIEKYEAHMLEKARKAGASEAELAAKKAEMDKMAAMYHNPVINSAMTFMEPLPVALIMALVSAGLLSRKKKDEGEAASARMRQA</sequence>
<dbReference type="Proteomes" id="UP000696931">
    <property type="component" value="Unassembled WGS sequence"/>
</dbReference>
<keyword evidence="1" id="KW-1133">Transmembrane helix</keyword>
<evidence type="ECO:0000313" key="2">
    <source>
        <dbReference type="EMBL" id="MBI5169114.1"/>
    </source>
</evidence>
<feature type="transmembrane region" description="Helical" evidence="1">
    <location>
        <begin position="36"/>
        <end position="54"/>
    </location>
</feature>
<accession>A0A933SB76</accession>
<feature type="transmembrane region" description="Helical" evidence="1">
    <location>
        <begin position="5"/>
        <end position="24"/>
    </location>
</feature>
<dbReference type="EMBL" id="JACRIW010000042">
    <property type="protein sequence ID" value="MBI5169114.1"/>
    <property type="molecule type" value="Genomic_DNA"/>
</dbReference>
<dbReference type="InterPro" id="IPR025250">
    <property type="entry name" value="DUF4199"/>
</dbReference>
<reference evidence="2" key="1">
    <citation type="submission" date="2020-07" db="EMBL/GenBank/DDBJ databases">
        <title>Huge and variable diversity of episymbiotic CPR bacteria and DPANN archaea in groundwater ecosystems.</title>
        <authorList>
            <person name="He C.Y."/>
            <person name="Keren R."/>
            <person name="Whittaker M."/>
            <person name="Farag I.F."/>
            <person name="Doudna J."/>
            <person name="Cate J.H.D."/>
            <person name="Banfield J.F."/>
        </authorList>
    </citation>
    <scope>NUCLEOTIDE SEQUENCE</scope>
    <source>
        <strain evidence="2">NC_groundwater_1813_Pr3_B-0.1um_71_17</strain>
    </source>
</reference>
<keyword evidence="1" id="KW-0472">Membrane</keyword>
<gene>
    <name evidence="2" type="ORF">HZA61_06475</name>
</gene>
<dbReference type="Pfam" id="PF13858">
    <property type="entry name" value="DUF4199"/>
    <property type="match status" value="1"/>
</dbReference>
<name>A0A933SB76_UNCEI</name>
<feature type="transmembrane region" description="Helical" evidence="1">
    <location>
        <begin position="145"/>
        <end position="166"/>
    </location>
</feature>
<evidence type="ECO:0000256" key="1">
    <source>
        <dbReference type="SAM" id="Phobius"/>
    </source>
</evidence>
<proteinExistence type="predicted"/>
<organism evidence="2 3">
    <name type="scientific">Eiseniibacteriota bacterium</name>
    <dbReference type="NCBI Taxonomy" id="2212470"/>
    <lineage>
        <taxon>Bacteria</taxon>
        <taxon>Candidatus Eiseniibacteriota</taxon>
    </lineage>
</organism>
<keyword evidence="1" id="KW-0812">Transmembrane</keyword>
<feature type="transmembrane region" description="Helical" evidence="1">
    <location>
        <begin position="66"/>
        <end position="89"/>
    </location>
</feature>
<dbReference type="AlphaFoldDB" id="A0A933SB76"/>
<comment type="caution">
    <text evidence="2">The sequence shown here is derived from an EMBL/GenBank/DDBJ whole genome shotgun (WGS) entry which is preliminary data.</text>
</comment>
<protein>
    <submittedName>
        <fullName evidence="2">DUF4199 domain-containing protein</fullName>
    </submittedName>
</protein>